<evidence type="ECO:0000313" key="3">
    <source>
        <dbReference type="EMBL" id="MCY9597364.1"/>
    </source>
</evidence>
<dbReference type="InterPro" id="IPR028098">
    <property type="entry name" value="Glyco_trans_4-like_N"/>
</dbReference>
<dbReference type="EMBL" id="JAMDMJ010000020">
    <property type="protein sequence ID" value="MCY9597364.1"/>
    <property type="molecule type" value="Genomic_DNA"/>
</dbReference>
<dbReference type="EMBL" id="CP026520">
    <property type="protein sequence ID" value="QAV20790.1"/>
    <property type="molecule type" value="Genomic_DNA"/>
</dbReference>
<reference evidence="3 6" key="2">
    <citation type="submission" date="2022-05" db="EMBL/GenBank/DDBJ databases">
        <title>Genome Sequencing of Bee-Associated Microbes.</title>
        <authorList>
            <person name="Dunlap C."/>
        </authorList>
    </citation>
    <scope>NUCLEOTIDE SEQUENCE [LARGE SCALE GENOMIC DNA]</scope>
    <source>
        <strain evidence="3 6">NRRL B-23120</strain>
    </source>
</reference>
<dbReference type="Gene3D" id="3.40.50.2000">
    <property type="entry name" value="Glycogen Phosphorylase B"/>
    <property type="match status" value="2"/>
</dbReference>
<dbReference type="Pfam" id="PF00534">
    <property type="entry name" value="Glycos_transf_1"/>
    <property type="match status" value="1"/>
</dbReference>
<dbReference type="PANTHER" id="PTHR45947">
    <property type="entry name" value="SULFOQUINOVOSYL TRANSFERASE SQD2"/>
    <property type="match status" value="1"/>
</dbReference>
<sequence>MMNISSIAIVSPGSFAVPSGTSSSVEHVVERLADRLSEAAAQVTVLGRRTRRRPAREQIGGVTYVRPSYKSGLPYIEAVYRELKPMNPDLIQVENRPRFVRYLRKRMNRATICLGLHSITFISKPHIGRKEVAECLRCADLIFVNSDYLRQEVIRRAPSVANKVVVNPLGADPSIFAPRMFHEEARQEMLASLGLSGRKVIVFAGRLRPMKGVEQLLHAMPAVFAAHPDAVLLVIGGAGYGSTKQTAYVRKLKRLAARYPGHIRFIPYVSHDSIPAWFRLADVVAVPSLRIEAFGLVNVEAMSSGVPVVATRVGGIPEIVLHEATGLLVPLQSVEAELAQAISRLLADDELRRQMGQRSLERVAELYTWEKMAQRQRTFYDLLP</sequence>
<organism evidence="4 5">
    <name type="scientific">Paenibacillus chitinolyticus</name>
    <dbReference type="NCBI Taxonomy" id="79263"/>
    <lineage>
        <taxon>Bacteria</taxon>
        <taxon>Bacillati</taxon>
        <taxon>Bacillota</taxon>
        <taxon>Bacilli</taxon>
        <taxon>Bacillales</taxon>
        <taxon>Paenibacillaceae</taxon>
        <taxon>Paenibacillus</taxon>
    </lineage>
</organism>
<dbReference type="GO" id="GO:0016757">
    <property type="term" value="F:glycosyltransferase activity"/>
    <property type="evidence" value="ECO:0007669"/>
    <property type="project" value="InterPro"/>
</dbReference>
<accession>A0A410X2E6</accession>
<feature type="domain" description="Glycosyl transferase family 1" evidence="1">
    <location>
        <begin position="191"/>
        <end position="359"/>
    </location>
</feature>
<dbReference type="GeneID" id="95378081"/>
<dbReference type="Proteomes" id="UP001527202">
    <property type="component" value="Unassembled WGS sequence"/>
</dbReference>
<keyword evidence="6" id="KW-1185">Reference proteome</keyword>
<gene>
    <name evidence="3" type="ORF">M5X16_16505</name>
    <name evidence="4" type="ORF">PC41400_25145</name>
</gene>
<evidence type="ECO:0000259" key="1">
    <source>
        <dbReference type="Pfam" id="PF00534"/>
    </source>
</evidence>
<proteinExistence type="predicted"/>
<reference evidence="4 5" key="1">
    <citation type="submission" date="2018-01" db="EMBL/GenBank/DDBJ databases">
        <title>The whole genome sequencing and assembly of Paenibacillus chitinolyticus KCCM 41400 strain.</title>
        <authorList>
            <person name="Kim J.-Y."/>
            <person name="Park M.-K."/>
            <person name="Lee Y.-J."/>
            <person name="Yi H."/>
            <person name="Bahn Y.-S."/>
            <person name="Kim J.F."/>
            <person name="Lee D.-W."/>
        </authorList>
    </citation>
    <scope>NUCLEOTIDE SEQUENCE [LARGE SCALE GENOMIC DNA]</scope>
    <source>
        <strain evidence="4 5">KCCM 41400</strain>
    </source>
</reference>
<dbReference type="CDD" id="cd03801">
    <property type="entry name" value="GT4_PimA-like"/>
    <property type="match status" value="1"/>
</dbReference>
<dbReference type="InterPro" id="IPR001296">
    <property type="entry name" value="Glyco_trans_1"/>
</dbReference>
<dbReference type="Pfam" id="PF13439">
    <property type="entry name" value="Glyco_transf_4"/>
    <property type="match status" value="1"/>
</dbReference>
<evidence type="ECO:0000259" key="2">
    <source>
        <dbReference type="Pfam" id="PF13439"/>
    </source>
</evidence>
<dbReference type="Proteomes" id="UP000288943">
    <property type="component" value="Chromosome"/>
</dbReference>
<dbReference type="RefSeq" id="WP_042233311.1">
    <property type="nucleotide sequence ID" value="NZ_CP026520.1"/>
</dbReference>
<evidence type="ECO:0000313" key="5">
    <source>
        <dbReference type="Proteomes" id="UP000288943"/>
    </source>
</evidence>
<keyword evidence="4" id="KW-0808">Transferase</keyword>
<dbReference type="SUPFAM" id="SSF53756">
    <property type="entry name" value="UDP-Glycosyltransferase/glycogen phosphorylase"/>
    <property type="match status" value="1"/>
</dbReference>
<name>A0A410X2E6_9BACL</name>
<dbReference type="AlphaFoldDB" id="A0A410X2E6"/>
<feature type="domain" description="Glycosyltransferase subfamily 4-like N-terminal" evidence="2">
    <location>
        <begin position="25"/>
        <end position="174"/>
    </location>
</feature>
<evidence type="ECO:0000313" key="6">
    <source>
        <dbReference type="Proteomes" id="UP001527202"/>
    </source>
</evidence>
<dbReference type="KEGG" id="pchi:PC41400_25145"/>
<dbReference type="PANTHER" id="PTHR45947:SF3">
    <property type="entry name" value="SULFOQUINOVOSYL TRANSFERASE SQD2"/>
    <property type="match status" value="1"/>
</dbReference>
<protein>
    <submittedName>
        <fullName evidence="4">Glycosyltransferase family 1 protein</fullName>
    </submittedName>
    <submittedName>
        <fullName evidence="3">Glycosyltransferase family 4 protein</fullName>
    </submittedName>
</protein>
<dbReference type="InterPro" id="IPR050194">
    <property type="entry name" value="Glycosyltransferase_grp1"/>
</dbReference>
<dbReference type="OrthoDB" id="139410at2"/>
<evidence type="ECO:0000313" key="4">
    <source>
        <dbReference type="EMBL" id="QAV20790.1"/>
    </source>
</evidence>